<proteinExistence type="predicted"/>
<accession>A0ABT1L1H6</accession>
<evidence type="ECO:0000313" key="2">
    <source>
        <dbReference type="Proteomes" id="UP001204524"/>
    </source>
</evidence>
<dbReference type="EMBL" id="JANARS010000009">
    <property type="protein sequence ID" value="MCP3423732.1"/>
    <property type="molecule type" value="Genomic_DNA"/>
</dbReference>
<dbReference type="Proteomes" id="UP001204524">
    <property type="component" value="Unassembled WGS sequence"/>
</dbReference>
<sequence length="79" mass="8257">MPRMMIRVDAELSPDALTAFPHLVAVPQRPQTVLSGEVADQEELQGVISLLTSLGIGVVDVLTMPEPAGLGSTPSHPNG</sequence>
<protein>
    <submittedName>
        <fullName evidence="1">Uncharacterized protein</fullName>
    </submittedName>
</protein>
<reference evidence="1 2" key="1">
    <citation type="submission" date="2022-06" db="EMBL/GenBank/DDBJ databases">
        <authorList>
            <person name="So Y."/>
        </authorList>
    </citation>
    <scope>NUCLEOTIDE SEQUENCE [LARGE SCALE GENOMIC DNA]</scope>
    <source>
        <strain evidence="1 2">STR3</strain>
    </source>
</reference>
<gene>
    <name evidence="1" type="ORF">NCI01_18150</name>
</gene>
<keyword evidence="2" id="KW-1185">Reference proteome</keyword>
<dbReference type="RefSeq" id="WP_254182901.1">
    <property type="nucleotide sequence ID" value="NZ_JANARS010000009.1"/>
</dbReference>
<evidence type="ECO:0000313" key="1">
    <source>
        <dbReference type="EMBL" id="MCP3423732.1"/>
    </source>
</evidence>
<comment type="caution">
    <text evidence="1">The sequence shown here is derived from an EMBL/GenBank/DDBJ whole genome shotgun (WGS) entry which is preliminary data.</text>
</comment>
<organism evidence="1 2">
    <name type="scientific">Nocardioides pinisoli</name>
    <dbReference type="NCBI Taxonomy" id="2950279"/>
    <lineage>
        <taxon>Bacteria</taxon>
        <taxon>Bacillati</taxon>
        <taxon>Actinomycetota</taxon>
        <taxon>Actinomycetes</taxon>
        <taxon>Propionibacteriales</taxon>
        <taxon>Nocardioidaceae</taxon>
        <taxon>Nocardioides</taxon>
    </lineage>
</organism>
<name>A0ABT1L1H6_9ACTN</name>